<name>K0SU31_THAOC</name>
<keyword evidence="2" id="KW-1185">Reference proteome</keyword>
<protein>
    <submittedName>
        <fullName evidence="1">Uncharacterized protein</fullName>
    </submittedName>
</protein>
<gene>
    <name evidence="1" type="ORF">THAOC_17751</name>
</gene>
<evidence type="ECO:0000313" key="1">
    <source>
        <dbReference type="EMBL" id="EJK61712.1"/>
    </source>
</evidence>
<sequence>LRAGDFLVGERNVAVSDAVACLEATARASETARGRRCRRGAKVEGSDCDEVGAHGLALIGLMLPCDLVLFYDFVHMSAQAATPIDHDGL</sequence>
<proteinExistence type="predicted"/>
<accession>K0SU31</accession>
<evidence type="ECO:0000313" key="2">
    <source>
        <dbReference type="Proteomes" id="UP000266841"/>
    </source>
</evidence>
<dbReference type="EMBL" id="AGNL01019600">
    <property type="protein sequence ID" value="EJK61712.1"/>
    <property type="molecule type" value="Genomic_DNA"/>
</dbReference>
<dbReference type="AlphaFoldDB" id="K0SU31"/>
<feature type="non-terminal residue" evidence="1">
    <location>
        <position position="1"/>
    </location>
</feature>
<comment type="caution">
    <text evidence="1">The sequence shown here is derived from an EMBL/GenBank/DDBJ whole genome shotgun (WGS) entry which is preliminary data.</text>
</comment>
<dbReference type="Proteomes" id="UP000266841">
    <property type="component" value="Unassembled WGS sequence"/>
</dbReference>
<organism evidence="1 2">
    <name type="scientific">Thalassiosira oceanica</name>
    <name type="common">Marine diatom</name>
    <dbReference type="NCBI Taxonomy" id="159749"/>
    <lineage>
        <taxon>Eukaryota</taxon>
        <taxon>Sar</taxon>
        <taxon>Stramenopiles</taxon>
        <taxon>Ochrophyta</taxon>
        <taxon>Bacillariophyta</taxon>
        <taxon>Coscinodiscophyceae</taxon>
        <taxon>Thalassiosirophycidae</taxon>
        <taxon>Thalassiosirales</taxon>
        <taxon>Thalassiosiraceae</taxon>
        <taxon>Thalassiosira</taxon>
    </lineage>
</organism>
<reference evidence="1 2" key="1">
    <citation type="journal article" date="2012" name="Genome Biol.">
        <title>Genome and low-iron response of an oceanic diatom adapted to chronic iron limitation.</title>
        <authorList>
            <person name="Lommer M."/>
            <person name="Specht M."/>
            <person name="Roy A.S."/>
            <person name="Kraemer L."/>
            <person name="Andreson R."/>
            <person name="Gutowska M.A."/>
            <person name="Wolf J."/>
            <person name="Bergner S.V."/>
            <person name="Schilhabel M.B."/>
            <person name="Klostermeier U.C."/>
            <person name="Beiko R.G."/>
            <person name="Rosenstiel P."/>
            <person name="Hippler M."/>
            <person name="Laroche J."/>
        </authorList>
    </citation>
    <scope>NUCLEOTIDE SEQUENCE [LARGE SCALE GENOMIC DNA]</scope>
    <source>
        <strain evidence="1 2">CCMP1005</strain>
    </source>
</reference>